<comment type="caution">
    <text evidence="1">The sequence shown here is derived from an EMBL/GenBank/DDBJ whole genome shotgun (WGS) entry which is preliminary data.</text>
</comment>
<evidence type="ECO:0000313" key="1">
    <source>
        <dbReference type="EMBL" id="TVU32942.1"/>
    </source>
</evidence>
<feature type="non-terminal residue" evidence="1">
    <location>
        <position position="1"/>
    </location>
</feature>
<protein>
    <submittedName>
        <fullName evidence="1">Uncharacterized protein</fullName>
    </submittedName>
</protein>
<keyword evidence="2" id="KW-1185">Reference proteome</keyword>
<dbReference type="Gramene" id="TVU32942">
    <property type="protein sequence ID" value="TVU32942"/>
    <property type="gene ID" value="EJB05_24707"/>
</dbReference>
<sequence>MATTASFAVDFPDVATRRVVVVISSISSANGRNRRTSRPRLEAGGEEDMPPAIAAVLRISMTADGRIDDDHRLTVNTI</sequence>
<evidence type="ECO:0000313" key="2">
    <source>
        <dbReference type="Proteomes" id="UP000324897"/>
    </source>
</evidence>
<accession>A0A5J9V9M1</accession>
<name>A0A5J9V9M1_9POAL</name>
<proteinExistence type="predicted"/>
<dbReference type="AlphaFoldDB" id="A0A5J9V9M1"/>
<organism evidence="1 2">
    <name type="scientific">Eragrostis curvula</name>
    <name type="common">weeping love grass</name>
    <dbReference type="NCBI Taxonomy" id="38414"/>
    <lineage>
        <taxon>Eukaryota</taxon>
        <taxon>Viridiplantae</taxon>
        <taxon>Streptophyta</taxon>
        <taxon>Embryophyta</taxon>
        <taxon>Tracheophyta</taxon>
        <taxon>Spermatophyta</taxon>
        <taxon>Magnoliopsida</taxon>
        <taxon>Liliopsida</taxon>
        <taxon>Poales</taxon>
        <taxon>Poaceae</taxon>
        <taxon>PACMAD clade</taxon>
        <taxon>Chloridoideae</taxon>
        <taxon>Eragrostideae</taxon>
        <taxon>Eragrostidinae</taxon>
        <taxon>Eragrostis</taxon>
    </lineage>
</organism>
<gene>
    <name evidence="1" type="ORF">EJB05_24707</name>
</gene>
<dbReference type="Proteomes" id="UP000324897">
    <property type="component" value="Chromosome 1"/>
</dbReference>
<dbReference type="EMBL" id="RWGY01000011">
    <property type="protein sequence ID" value="TVU32942.1"/>
    <property type="molecule type" value="Genomic_DNA"/>
</dbReference>
<reference evidence="1 2" key="1">
    <citation type="journal article" date="2019" name="Sci. Rep.">
        <title>A high-quality genome of Eragrostis curvula grass provides insights into Poaceae evolution and supports new strategies to enhance forage quality.</title>
        <authorList>
            <person name="Carballo J."/>
            <person name="Santos B.A.C.M."/>
            <person name="Zappacosta D."/>
            <person name="Garbus I."/>
            <person name="Selva J.P."/>
            <person name="Gallo C.A."/>
            <person name="Diaz A."/>
            <person name="Albertini E."/>
            <person name="Caccamo M."/>
            <person name="Echenique V."/>
        </authorList>
    </citation>
    <scope>NUCLEOTIDE SEQUENCE [LARGE SCALE GENOMIC DNA]</scope>
    <source>
        <strain evidence="2">cv. Victoria</strain>
        <tissue evidence="1">Leaf</tissue>
    </source>
</reference>